<name>A0ABS5C6C7_9BACL</name>
<keyword evidence="1" id="KW-0812">Transmembrane</keyword>
<feature type="transmembrane region" description="Helical" evidence="1">
    <location>
        <begin position="231"/>
        <end position="252"/>
    </location>
</feature>
<protein>
    <submittedName>
        <fullName evidence="2">Uncharacterized protein</fullName>
    </submittedName>
</protein>
<feature type="transmembrane region" description="Helical" evidence="1">
    <location>
        <begin position="165"/>
        <end position="183"/>
    </location>
</feature>
<evidence type="ECO:0000313" key="2">
    <source>
        <dbReference type="EMBL" id="MBP3961504.1"/>
    </source>
</evidence>
<gene>
    <name evidence="2" type="ORF">I8J30_02190</name>
</gene>
<dbReference type="EMBL" id="JAGKSP010000001">
    <property type="protein sequence ID" value="MBP3961504.1"/>
    <property type="molecule type" value="Genomic_DNA"/>
</dbReference>
<keyword evidence="3" id="KW-1185">Reference proteome</keyword>
<feature type="transmembrane region" description="Helical" evidence="1">
    <location>
        <begin position="109"/>
        <end position="129"/>
    </location>
</feature>
<feature type="transmembrane region" description="Helical" evidence="1">
    <location>
        <begin position="141"/>
        <end position="158"/>
    </location>
</feature>
<comment type="caution">
    <text evidence="2">The sequence shown here is derived from an EMBL/GenBank/DDBJ whole genome shotgun (WGS) entry which is preliminary data.</text>
</comment>
<reference evidence="2 3" key="1">
    <citation type="submission" date="2021-04" db="EMBL/GenBank/DDBJ databases">
        <title>Paenibacillus sp. DLE-14 whole genome sequence.</title>
        <authorList>
            <person name="Ham Y.J."/>
        </authorList>
    </citation>
    <scope>NUCLEOTIDE SEQUENCE [LARGE SCALE GENOMIC DNA]</scope>
    <source>
        <strain evidence="2 3">DLE-14</strain>
    </source>
</reference>
<feature type="transmembrane region" description="Helical" evidence="1">
    <location>
        <begin position="12"/>
        <end position="31"/>
    </location>
</feature>
<feature type="transmembrane region" description="Helical" evidence="1">
    <location>
        <begin position="61"/>
        <end position="78"/>
    </location>
</feature>
<proteinExistence type="predicted"/>
<organism evidence="2 3">
    <name type="scientific">Paenibacillus lignilyticus</name>
    <dbReference type="NCBI Taxonomy" id="1172615"/>
    <lineage>
        <taxon>Bacteria</taxon>
        <taxon>Bacillati</taxon>
        <taxon>Bacillota</taxon>
        <taxon>Bacilli</taxon>
        <taxon>Bacillales</taxon>
        <taxon>Paenibacillaceae</taxon>
        <taxon>Paenibacillus</taxon>
    </lineage>
</organism>
<keyword evidence="1" id="KW-0472">Membrane</keyword>
<accession>A0ABS5C6C7</accession>
<evidence type="ECO:0000256" key="1">
    <source>
        <dbReference type="SAM" id="Phobius"/>
    </source>
</evidence>
<dbReference type="Proteomes" id="UP000673394">
    <property type="component" value="Unassembled WGS sequence"/>
</dbReference>
<keyword evidence="1" id="KW-1133">Transmembrane helix</keyword>
<dbReference type="RefSeq" id="WP_210654979.1">
    <property type="nucleotide sequence ID" value="NZ_JAGKSP010000001.1"/>
</dbReference>
<evidence type="ECO:0000313" key="3">
    <source>
        <dbReference type="Proteomes" id="UP000673394"/>
    </source>
</evidence>
<sequence length="253" mass="28179">MSMKPAPLPQSILFELILAVIVGGTVITAFSPLYGNGIINVVVPIVILLVLKADFFEKMKLSTLLIGRILVVVTFLGFFPDNWLVPTIVWLLRLNILEAALTDYKNRSYCNVISGIALIGSSFVLHGEWLGTHYVTTNEAMIYWAIAYTLWNWNFVIYQFKQQIGFYHMAVLIAPMLIVLGAWNPGLWLIMRANSLTVAGIFQISCKSYLEQNLRNDSLASFIAAVKRKPTQLVVMVVNVLLCVLTLVLAGLG</sequence>